<name>A0A2P5DQV0_TREOI</name>
<evidence type="ECO:0000313" key="2">
    <source>
        <dbReference type="Proteomes" id="UP000237000"/>
    </source>
</evidence>
<dbReference type="EMBL" id="JXTC01000255">
    <property type="protein sequence ID" value="PON75656.1"/>
    <property type="molecule type" value="Genomic_DNA"/>
</dbReference>
<keyword evidence="2" id="KW-1185">Reference proteome</keyword>
<proteinExistence type="predicted"/>
<sequence>MPSLRALSNVNTSESKNWRFIPIYLAQERATPTALASAIFGLRAPTIFFDKAAMNSPFESHMIAPKPTVRMSLLIAASTFSLKLLSEGGDQRASLLPTSKLEISLLDPVFTSFISII</sequence>
<organism evidence="1 2">
    <name type="scientific">Trema orientale</name>
    <name type="common">Charcoal tree</name>
    <name type="synonym">Celtis orientalis</name>
    <dbReference type="NCBI Taxonomy" id="63057"/>
    <lineage>
        <taxon>Eukaryota</taxon>
        <taxon>Viridiplantae</taxon>
        <taxon>Streptophyta</taxon>
        <taxon>Embryophyta</taxon>
        <taxon>Tracheophyta</taxon>
        <taxon>Spermatophyta</taxon>
        <taxon>Magnoliopsida</taxon>
        <taxon>eudicotyledons</taxon>
        <taxon>Gunneridae</taxon>
        <taxon>Pentapetalae</taxon>
        <taxon>rosids</taxon>
        <taxon>fabids</taxon>
        <taxon>Rosales</taxon>
        <taxon>Cannabaceae</taxon>
        <taxon>Trema</taxon>
    </lineage>
</organism>
<protein>
    <submittedName>
        <fullName evidence="1">Uncharacterized protein</fullName>
    </submittedName>
</protein>
<dbReference type="AlphaFoldDB" id="A0A2P5DQV0"/>
<dbReference type="InParanoid" id="A0A2P5DQV0"/>
<gene>
    <name evidence="1" type="ORF">TorRG33x02_245050</name>
</gene>
<evidence type="ECO:0000313" key="1">
    <source>
        <dbReference type="EMBL" id="PON75656.1"/>
    </source>
</evidence>
<reference evidence="2" key="1">
    <citation type="submission" date="2016-06" db="EMBL/GenBank/DDBJ databases">
        <title>Parallel loss of symbiosis genes in relatives of nitrogen-fixing non-legume Parasponia.</title>
        <authorList>
            <person name="Van Velzen R."/>
            <person name="Holmer R."/>
            <person name="Bu F."/>
            <person name="Rutten L."/>
            <person name="Van Zeijl A."/>
            <person name="Liu W."/>
            <person name="Santuari L."/>
            <person name="Cao Q."/>
            <person name="Sharma T."/>
            <person name="Shen D."/>
            <person name="Roswanjaya Y."/>
            <person name="Wardhani T."/>
            <person name="Kalhor M.S."/>
            <person name="Jansen J."/>
            <person name="Van den Hoogen J."/>
            <person name="Gungor B."/>
            <person name="Hartog M."/>
            <person name="Hontelez J."/>
            <person name="Verver J."/>
            <person name="Yang W.-C."/>
            <person name="Schijlen E."/>
            <person name="Repin R."/>
            <person name="Schilthuizen M."/>
            <person name="Schranz E."/>
            <person name="Heidstra R."/>
            <person name="Miyata K."/>
            <person name="Fedorova E."/>
            <person name="Kohlen W."/>
            <person name="Bisseling T."/>
            <person name="Smit S."/>
            <person name="Geurts R."/>
        </authorList>
    </citation>
    <scope>NUCLEOTIDE SEQUENCE [LARGE SCALE GENOMIC DNA]</scope>
    <source>
        <strain evidence="2">cv. RG33-2</strain>
    </source>
</reference>
<dbReference type="Proteomes" id="UP000237000">
    <property type="component" value="Unassembled WGS sequence"/>
</dbReference>
<accession>A0A2P5DQV0</accession>
<comment type="caution">
    <text evidence="1">The sequence shown here is derived from an EMBL/GenBank/DDBJ whole genome shotgun (WGS) entry which is preliminary data.</text>
</comment>